<evidence type="ECO:0000313" key="1">
    <source>
        <dbReference type="EMBL" id="GET36703.1"/>
    </source>
</evidence>
<dbReference type="RefSeq" id="WP_226576833.1">
    <property type="nucleotide sequence ID" value="NZ_BLAY01000016.1"/>
</dbReference>
<sequence>MGKYNLNVRITEEERQILDDYCQAVERTQSDVIREFIRSLKRKTKKSPDKCQ</sequence>
<evidence type="ECO:0008006" key="3">
    <source>
        <dbReference type="Google" id="ProtNLM"/>
    </source>
</evidence>
<accession>A0AAV3X5T7</accession>
<comment type="caution">
    <text evidence="1">The sequence shown here is derived from an EMBL/GenBank/DDBJ whole genome shotgun (WGS) entry which is preliminary data.</text>
</comment>
<organism evidence="1 2">
    <name type="scientific">Microseira wollei NIES-4236</name>
    <dbReference type="NCBI Taxonomy" id="2530354"/>
    <lineage>
        <taxon>Bacteria</taxon>
        <taxon>Bacillati</taxon>
        <taxon>Cyanobacteriota</taxon>
        <taxon>Cyanophyceae</taxon>
        <taxon>Oscillatoriophycideae</taxon>
        <taxon>Aerosakkonematales</taxon>
        <taxon>Aerosakkonemataceae</taxon>
        <taxon>Microseira</taxon>
    </lineage>
</organism>
<proteinExistence type="predicted"/>
<dbReference type="Proteomes" id="UP001050975">
    <property type="component" value="Unassembled WGS sequence"/>
</dbReference>
<name>A0AAV3X5T7_9CYAN</name>
<reference evidence="1" key="1">
    <citation type="submission" date="2019-10" db="EMBL/GenBank/DDBJ databases">
        <title>Draft genome sequece of Microseira wollei NIES-4236.</title>
        <authorList>
            <person name="Yamaguchi H."/>
            <person name="Suzuki S."/>
            <person name="Kawachi M."/>
        </authorList>
    </citation>
    <scope>NUCLEOTIDE SEQUENCE</scope>
    <source>
        <strain evidence="1">NIES-4236</strain>
    </source>
</reference>
<protein>
    <recommendedName>
        <fullName evidence="3">Ribbon-helix-helix protein CopG domain-containing protein</fullName>
    </recommendedName>
</protein>
<gene>
    <name evidence="1" type="ORF">MiSe_14550</name>
</gene>
<evidence type="ECO:0000313" key="2">
    <source>
        <dbReference type="Proteomes" id="UP001050975"/>
    </source>
</evidence>
<dbReference type="EMBL" id="BLAY01000016">
    <property type="protein sequence ID" value="GET36703.1"/>
    <property type="molecule type" value="Genomic_DNA"/>
</dbReference>
<dbReference type="AlphaFoldDB" id="A0AAV3X5T7"/>
<keyword evidence="2" id="KW-1185">Reference proteome</keyword>